<evidence type="ECO:0000256" key="1">
    <source>
        <dbReference type="SAM" id="MobiDB-lite"/>
    </source>
</evidence>
<evidence type="ECO:0000256" key="2">
    <source>
        <dbReference type="SAM" id="SignalP"/>
    </source>
</evidence>
<organism evidence="3 4">
    <name type="scientific">Purpureocillium takamizusanense</name>
    <dbReference type="NCBI Taxonomy" id="2060973"/>
    <lineage>
        <taxon>Eukaryota</taxon>
        <taxon>Fungi</taxon>
        <taxon>Dikarya</taxon>
        <taxon>Ascomycota</taxon>
        <taxon>Pezizomycotina</taxon>
        <taxon>Sordariomycetes</taxon>
        <taxon>Hypocreomycetidae</taxon>
        <taxon>Hypocreales</taxon>
        <taxon>Ophiocordycipitaceae</taxon>
        <taxon>Purpureocillium</taxon>
    </lineage>
</organism>
<name>A0A9Q8QME0_9HYPO</name>
<dbReference type="Proteomes" id="UP000829364">
    <property type="component" value="Chromosome 8"/>
</dbReference>
<dbReference type="EMBL" id="CP086361">
    <property type="protein sequence ID" value="UNI22390.1"/>
    <property type="molecule type" value="Genomic_DNA"/>
</dbReference>
<feature type="compositionally biased region" description="Pro residues" evidence="1">
    <location>
        <begin position="49"/>
        <end position="59"/>
    </location>
</feature>
<dbReference type="AlphaFoldDB" id="A0A9Q8QME0"/>
<evidence type="ECO:0000313" key="4">
    <source>
        <dbReference type="Proteomes" id="UP000829364"/>
    </source>
</evidence>
<feature type="compositionally biased region" description="Pro residues" evidence="1">
    <location>
        <begin position="67"/>
        <end position="77"/>
    </location>
</feature>
<evidence type="ECO:0000313" key="3">
    <source>
        <dbReference type="EMBL" id="UNI22390.1"/>
    </source>
</evidence>
<proteinExistence type="predicted"/>
<dbReference type="RefSeq" id="XP_047845871.1">
    <property type="nucleotide sequence ID" value="XM_047989866.1"/>
</dbReference>
<sequence>MRFSVALLALAGLATALHLIDNANADGVADLGTLPEDGEELVEKRGIQPPQPGDPPPLRSPDDNGGGPPPPPPPPPKRGIKPPEPGDDGSHSKRGDPPSQYADDTDPDTIPDQAAIDKLFKSRIYGAELVAGGSLIARNHRPGAK</sequence>
<keyword evidence="4" id="KW-1185">Reference proteome</keyword>
<feature type="signal peptide" evidence="2">
    <location>
        <begin position="1"/>
        <end position="16"/>
    </location>
</feature>
<keyword evidence="2" id="KW-0732">Signal</keyword>
<gene>
    <name evidence="3" type="ORF">JDV02_008282</name>
</gene>
<feature type="region of interest" description="Disordered" evidence="1">
    <location>
        <begin position="36"/>
        <end position="111"/>
    </location>
</feature>
<dbReference type="GeneID" id="72070230"/>
<dbReference type="KEGG" id="ptkz:JDV02_008282"/>
<accession>A0A9Q8QME0</accession>
<reference evidence="3" key="1">
    <citation type="submission" date="2021-11" db="EMBL/GenBank/DDBJ databases">
        <title>Purpureocillium_takamizusanense_genome.</title>
        <authorList>
            <person name="Nguyen N.-H."/>
        </authorList>
    </citation>
    <scope>NUCLEOTIDE SEQUENCE</scope>
    <source>
        <strain evidence="3">PT3</strain>
    </source>
</reference>
<feature type="chain" id="PRO_5040142384" evidence="2">
    <location>
        <begin position="17"/>
        <end position="145"/>
    </location>
</feature>
<protein>
    <submittedName>
        <fullName evidence="3">Uncharacterized protein</fullName>
    </submittedName>
</protein>